<evidence type="ECO:0000313" key="4">
    <source>
        <dbReference type="Proteomes" id="UP001209854"/>
    </source>
</evidence>
<dbReference type="EMBL" id="JAPFCC010000001">
    <property type="protein sequence ID" value="MCW7555606.1"/>
    <property type="molecule type" value="Genomic_DNA"/>
</dbReference>
<evidence type="ECO:0000313" key="3">
    <source>
        <dbReference type="EMBL" id="MCW7555606.1"/>
    </source>
</evidence>
<name>A0ABT3N1V8_9GAMM</name>
<protein>
    <submittedName>
        <fullName evidence="3">Patatin-like phospholipase family protein</fullName>
    </submittedName>
</protein>
<feature type="domain" description="PNPLA" evidence="2">
    <location>
        <begin position="35"/>
        <end position="241"/>
    </location>
</feature>
<accession>A0ABT3N1V8</accession>
<dbReference type="InterPro" id="IPR016035">
    <property type="entry name" value="Acyl_Trfase/lysoPLipase"/>
</dbReference>
<evidence type="ECO:0000259" key="2">
    <source>
        <dbReference type="Pfam" id="PF01734"/>
    </source>
</evidence>
<dbReference type="RefSeq" id="WP_262565353.1">
    <property type="nucleotide sequence ID" value="NZ_JAPFCC010000001.1"/>
</dbReference>
<dbReference type="InterPro" id="IPR002641">
    <property type="entry name" value="PNPLA_dom"/>
</dbReference>
<dbReference type="Pfam" id="PF01734">
    <property type="entry name" value="Patatin"/>
    <property type="match status" value="1"/>
</dbReference>
<gene>
    <name evidence="3" type="ORF">NX722_23870</name>
</gene>
<sequence>MSSILDFRAGSVALARIRDEGLPQSSIEVMPGASGGPKWFVLTGLDKALLSEYFKDRQQPLHLLGTSAGSWRFACYAHPDPLAAHERFEQGYLLTEYSQNPTPEEITTKCRHLIREIIGSKAEGILNNDIMRYNLIAVRSRGLGNSRRKGRLMAGMGMAALANAVSRKTLGLFFTRTLFHSPGDGSPFHHMNDLPTDRVELSEANLADAILASGSIPMVMEGVEGIAGAPEGIYRDGGVSDYHFDTRFADNDKLVLYPHFYSHRTPGWFDKGIKWRKPSALNSENVLVVSPSDEFVAKLPYGKIPDRNDFVKLSYKERVRYWSVVIQESQRLGDEFLEQVNSGRVRETVQPL</sequence>
<organism evidence="3 4">
    <name type="scientific">Endozoicomonas gorgoniicola</name>
    <dbReference type="NCBI Taxonomy" id="1234144"/>
    <lineage>
        <taxon>Bacteria</taxon>
        <taxon>Pseudomonadati</taxon>
        <taxon>Pseudomonadota</taxon>
        <taxon>Gammaproteobacteria</taxon>
        <taxon>Oceanospirillales</taxon>
        <taxon>Endozoicomonadaceae</taxon>
        <taxon>Endozoicomonas</taxon>
    </lineage>
</organism>
<keyword evidence="1" id="KW-0443">Lipid metabolism</keyword>
<keyword evidence="4" id="KW-1185">Reference proteome</keyword>
<dbReference type="SUPFAM" id="SSF52151">
    <property type="entry name" value="FabD/lysophospholipase-like"/>
    <property type="match status" value="1"/>
</dbReference>
<reference evidence="3 4" key="1">
    <citation type="submission" date="2022-10" db="EMBL/GenBank/DDBJ databases">
        <title>High-quality genome sequences of two octocoral-associated bacteria, Endozoicomonas euniceicola EF212 and Endozoicomonas gorgoniicola PS125.</title>
        <authorList>
            <person name="Chiou Y.-J."/>
            <person name="Chen Y.-H."/>
        </authorList>
    </citation>
    <scope>NUCLEOTIDE SEQUENCE [LARGE SCALE GENOMIC DNA]</scope>
    <source>
        <strain evidence="3 4">PS125</strain>
    </source>
</reference>
<evidence type="ECO:0000256" key="1">
    <source>
        <dbReference type="ARBA" id="ARBA00023098"/>
    </source>
</evidence>
<proteinExistence type="predicted"/>
<comment type="caution">
    <text evidence="3">The sequence shown here is derived from an EMBL/GenBank/DDBJ whole genome shotgun (WGS) entry which is preliminary data.</text>
</comment>
<dbReference type="Proteomes" id="UP001209854">
    <property type="component" value="Unassembled WGS sequence"/>
</dbReference>